<protein>
    <recommendedName>
        <fullName evidence="4">Ketoreductase domain-containing protein</fullName>
    </recommendedName>
</protein>
<dbReference type="Gene3D" id="3.40.50.720">
    <property type="entry name" value="NAD(P)-binding Rossmann-like Domain"/>
    <property type="match status" value="1"/>
</dbReference>
<dbReference type="RefSeq" id="XP_022508509.1">
    <property type="nucleotide sequence ID" value="XM_022659152.1"/>
</dbReference>
<organism evidence="5 6">
    <name type="scientific">Fonsecaea monophora</name>
    <dbReference type="NCBI Taxonomy" id="254056"/>
    <lineage>
        <taxon>Eukaryota</taxon>
        <taxon>Fungi</taxon>
        <taxon>Dikarya</taxon>
        <taxon>Ascomycota</taxon>
        <taxon>Pezizomycotina</taxon>
        <taxon>Eurotiomycetes</taxon>
        <taxon>Chaetothyriomycetidae</taxon>
        <taxon>Chaetothyriales</taxon>
        <taxon>Herpotrichiellaceae</taxon>
        <taxon>Fonsecaea</taxon>
    </lineage>
</organism>
<dbReference type="GO" id="GO:0016616">
    <property type="term" value="F:oxidoreductase activity, acting on the CH-OH group of donors, NAD or NADP as acceptor"/>
    <property type="evidence" value="ECO:0007669"/>
    <property type="project" value="TreeGrafter"/>
</dbReference>
<dbReference type="PRINTS" id="PR00080">
    <property type="entry name" value="SDRFAMILY"/>
</dbReference>
<dbReference type="OrthoDB" id="37659at2759"/>
<gene>
    <name evidence="5" type="ORF">AYO21_09214</name>
</gene>
<dbReference type="SUPFAM" id="SSF51735">
    <property type="entry name" value="NAD(P)-binding Rossmann-fold domains"/>
    <property type="match status" value="1"/>
</dbReference>
<dbReference type="InterPro" id="IPR020904">
    <property type="entry name" value="Sc_DH/Rdtase_CS"/>
</dbReference>
<dbReference type="PANTHER" id="PTHR42760">
    <property type="entry name" value="SHORT-CHAIN DEHYDROGENASES/REDUCTASES FAMILY MEMBER"/>
    <property type="match status" value="1"/>
</dbReference>
<sequence length="251" mass="27069">MATQTPRVPTSQLFSLEGKTVVATGGTGGLGLEICIALAEAGADIVSIHLPRDPGQTTLEEGVRKLGRKVIGFECDVGDSKQLRETFDRMWKADVVPDILLNCAGLNRRGPIEDMTDDKIDLIFSVNLKGAYVAAQEFGQRLIKLGRPGKIINFGSFTSYVAMTNVSAYAATKGGVLQMTKAFSNEWACHGIQATLLDQFPEMEEYIVNRTPAGRWGNPSDLRGTAIFLACPASDFVTGTSIVVDGGMMFR</sequence>
<dbReference type="InterPro" id="IPR057326">
    <property type="entry name" value="KR_dom"/>
</dbReference>
<keyword evidence="3" id="KW-0560">Oxidoreductase</keyword>
<dbReference type="PRINTS" id="PR00081">
    <property type="entry name" value="GDHRDH"/>
</dbReference>
<accession>A0A177EWX9</accession>
<dbReference type="EMBL" id="LVKK01000088">
    <property type="protein sequence ID" value="OAG36557.1"/>
    <property type="molecule type" value="Genomic_DNA"/>
</dbReference>
<evidence type="ECO:0000313" key="5">
    <source>
        <dbReference type="EMBL" id="OAG36557.1"/>
    </source>
</evidence>
<evidence type="ECO:0000313" key="6">
    <source>
        <dbReference type="Proteomes" id="UP000077002"/>
    </source>
</evidence>
<dbReference type="InterPro" id="IPR036291">
    <property type="entry name" value="NAD(P)-bd_dom_sf"/>
</dbReference>
<reference evidence="5 6" key="1">
    <citation type="submission" date="2016-03" db="EMBL/GenBank/DDBJ databases">
        <title>Draft genome sequence of the Fonsecaea monophora CBS 269.37.</title>
        <authorList>
            <person name="Bombassaro A."/>
            <person name="Vinicius W.A."/>
            <person name="De Hoog S."/>
            <person name="Sun J."/>
            <person name="Souza E.M."/>
            <person name="Raittz R.T."/>
            <person name="Costa F."/>
            <person name="Leao A.C."/>
            <person name="Tadra-Sfeir M.Z."/>
            <person name="Baura V."/>
            <person name="Balsanelli E."/>
            <person name="Pedrosa F.O."/>
            <person name="Moreno L.F."/>
            <person name="Steffens M.B."/>
            <person name="Xi L."/>
            <person name="Bocca A.L."/>
            <person name="Felipe M.S."/>
            <person name="Teixeira M."/>
            <person name="Telles Filho F.Q."/>
            <person name="Azevedo C.M."/>
            <person name="Gomes R."/>
            <person name="Vicente V.A."/>
        </authorList>
    </citation>
    <scope>NUCLEOTIDE SEQUENCE [LARGE SCALE GENOMIC DNA]</scope>
    <source>
        <strain evidence="5 6">CBS 269.37</strain>
    </source>
</reference>
<dbReference type="Proteomes" id="UP000077002">
    <property type="component" value="Unassembled WGS sequence"/>
</dbReference>
<dbReference type="PANTHER" id="PTHR42760:SF5">
    <property type="entry name" value="2-DEHYDRO-3-DEOXY-D-GLUCONATE 5-DEHYDROGENASE"/>
    <property type="match status" value="1"/>
</dbReference>
<keyword evidence="6" id="KW-1185">Reference proteome</keyword>
<dbReference type="Pfam" id="PF13561">
    <property type="entry name" value="adh_short_C2"/>
    <property type="match status" value="1"/>
</dbReference>
<name>A0A177EWX9_9EURO</name>
<evidence type="ECO:0000259" key="4">
    <source>
        <dbReference type="SMART" id="SM00822"/>
    </source>
</evidence>
<dbReference type="AlphaFoldDB" id="A0A177EWX9"/>
<keyword evidence="2" id="KW-0521">NADP</keyword>
<feature type="domain" description="Ketoreductase" evidence="4">
    <location>
        <begin position="19"/>
        <end position="190"/>
    </location>
</feature>
<evidence type="ECO:0000256" key="3">
    <source>
        <dbReference type="ARBA" id="ARBA00023002"/>
    </source>
</evidence>
<dbReference type="PROSITE" id="PS00061">
    <property type="entry name" value="ADH_SHORT"/>
    <property type="match status" value="1"/>
</dbReference>
<evidence type="ECO:0000256" key="2">
    <source>
        <dbReference type="ARBA" id="ARBA00022857"/>
    </source>
</evidence>
<dbReference type="GeneID" id="34604352"/>
<dbReference type="InterPro" id="IPR002347">
    <property type="entry name" value="SDR_fam"/>
</dbReference>
<comment type="caution">
    <text evidence="5">The sequence shown here is derived from an EMBL/GenBank/DDBJ whole genome shotgun (WGS) entry which is preliminary data.</text>
</comment>
<dbReference type="SMART" id="SM00822">
    <property type="entry name" value="PKS_KR"/>
    <property type="match status" value="1"/>
</dbReference>
<comment type="similarity">
    <text evidence="1">Belongs to the short-chain dehydrogenases/reductases (SDR) family.</text>
</comment>
<evidence type="ECO:0000256" key="1">
    <source>
        <dbReference type="ARBA" id="ARBA00006484"/>
    </source>
</evidence>
<proteinExistence type="inferred from homology"/>